<evidence type="ECO:0000256" key="5">
    <source>
        <dbReference type="PROSITE-ProRule" id="PRU00023"/>
    </source>
</evidence>
<keyword evidence="4 6" id="KW-0067">ATP-binding</keyword>
<dbReference type="PIRSF" id="PIRSF000654">
    <property type="entry name" value="Integrin-linked_kinase"/>
    <property type="match status" value="1"/>
</dbReference>
<feature type="repeat" description="ANK" evidence="5">
    <location>
        <begin position="126"/>
        <end position="158"/>
    </location>
</feature>
<proteinExistence type="inferred from homology"/>
<dbReference type="OrthoDB" id="312720at2759"/>
<evidence type="ECO:0000256" key="3">
    <source>
        <dbReference type="ARBA" id="ARBA00022741"/>
    </source>
</evidence>
<dbReference type="Pfam" id="PF12796">
    <property type="entry name" value="Ank_2"/>
    <property type="match status" value="1"/>
</dbReference>
<dbReference type="InterPro" id="IPR008271">
    <property type="entry name" value="Ser/Thr_kinase_AS"/>
</dbReference>
<keyword evidence="9" id="KW-0418">Kinase</keyword>
<dbReference type="EMBL" id="CCKQ01004324">
    <property type="protein sequence ID" value="CDW75474.1"/>
    <property type="molecule type" value="Genomic_DNA"/>
</dbReference>
<dbReference type="InterPro" id="IPR002110">
    <property type="entry name" value="Ankyrin_rpt"/>
</dbReference>
<dbReference type="PROSITE" id="PS00108">
    <property type="entry name" value="PROTEIN_KINASE_ST"/>
    <property type="match status" value="1"/>
</dbReference>
<protein>
    <submittedName>
        <fullName evidence="9">Protein kinase</fullName>
    </submittedName>
</protein>
<evidence type="ECO:0000256" key="6">
    <source>
        <dbReference type="PROSITE-ProRule" id="PRU10141"/>
    </source>
</evidence>
<feature type="region of interest" description="Disordered" evidence="7">
    <location>
        <begin position="308"/>
        <end position="328"/>
    </location>
</feature>
<dbReference type="PROSITE" id="PS50088">
    <property type="entry name" value="ANK_REPEAT"/>
    <property type="match status" value="2"/>
</dbReference>
<evidence type="ECO:0000259" key="8">
    <source>
        <dbReference type="PROSITE" id="PS50011"/>
    </source>
</evidence>
<comment type="similarity">
    <text evidence="1">Belongs to the protein kinase superfamily. TKL Ser/Thr protein kinase family.</text>
</comment>
<dbReference type="Gene3D" id="1.10.510.10">
    <property type="entry name" value="Transferase(Phosphotransferase) domain 1"/>
    <property type="match status" value="1"/>
</dbReference>
<dbReference type="InParanoid" id="A0A078A3Y8"/>
<feature type="domain" description="Protein kinase" evidence="8">
    <location>
        <begin position="393"/>
        <end position="652"/>
    </location>
</feature>
<feature type="compositionally biased region" description="Polar residues" evidence="7">
    <location>
        <begin position="22"/>
        <end position="31"/>
    </location>
</feature>
<dbReference type="PRINTS" id="PR00109">
    <property type="entry name" value="TYRKINASE"/>
</dbReference>
<keyword evidence="3 6" id="KW-0547">Nucleotide-binding</keyword>
<dbReference type="InterPro" id="IPR036770">
    <property type="entry name" value="Ankyrin_rpt-contain_sf"/>
</dbReference>
<dbReference type="PANTHER" id="PTHR44329:SF298">
    <property type="entry name" value="MIXED LINEAGE KINASE DOMAIN-LIKE PROTEIN"/>
    <property type="match status" value="1"/>
</dbReference>
<dbReference type="AlphaFoldDB" id="A0A078A3Y8"/>
<dbReference type="SUPFAM" id="SSF48403">
    <property type="entry name" value="Ankyrin repeat"/>
    <property type="match status" value="1"/>
</dbReference>
<dbReference type="GO" id="GO:0005524">
    <property type="term" value="F:ATP binding"/>
    <property type="evidence" value="ECO:0007669"/>
    <property type="project" value="UniProtKB-UniRule"/>
</dbReference>
<evidence type="ECO:0000256" key="7">
    <source>
        <dbReference type="SAM" id="MobiDB-lite"/>
    </source>
</evidence>
<organism evidence="9 10">
    <name type="scientific">Stylonychia lemnae</name>
    <name type="common">Ciliate</name>
    <dbReference type="NCBI Taxonomy" id="5949"/>
    <lineage>
        <taxon>Eukaryota</taxon>
        <taxon>Sar</taxon>
        <taxon>Alveolata</taxon>
        <taxon>Ciliophora</taxon>
        <taxon>Intramacronucleata</taxon>
        <taxon>Spirotrichea</taxon>
        <taxon>Stichotrichia</taxon>
        <taxon>Sporadotrichida</taxon>
        <taxon>Oxytrichidae</taxon>
        <taxon>Stylonychinae</taxon>
        <taxon>Stylonychia</taxon>
    </lineage>
</organism>
<evidence type="ECO:0000313" key="10">
    <source>
        <dbReference type="Proteomes" id="UP000039865"/>
    </source>
</evidence>
<dbReference type="Gene3D" id="3.30.200.20">
    <property type="entry name" value="Phosphorylase Kinase, domain 1"/>
    <property type="match status" value="1"/>
</dbReference>
<evidence type="ECO:0000256" key="1">
    <source>
        <dbReference type="ARBA" id="ARBA00005843"/>
    </source>
</evidence>
<accession>A0A078A3Y8</accession>
<dbReference type="PANTHER" id="PTHR44329">
    <property type="entry name" value="SERINE/THREONINE-PROTEIN KINASE TNNI3K-RELATED"/>
    <property type="match status" value="1"/>
</dbReference>
<dbReference type="GO" id="GO:0004674">
    <property type="term" value="F:protein serine/threonine kinase activity"/>
    <property type="evidence" value="ECO:0007669"/>
    <property type="project" value="UniProtKB-KW"/>
</dbReference>
<dbReference type="SMART" id="SM00248">
    <property type="entry name" value="ANK"/>
    <property type="match status" value="4"/>
</dbReference>
<dbReference type="PROSITE" id="PS50297">
    <property type="entry name" value="ANK_REP_REGION"/>
    <property type="match status" value="2"/>
</dbReference>
<dbReference type="PROSITE" id="PS50011">
    <property type="entry name" value="PROTEIN_KINASE_DOM"/>
    <property type="match status" value="1"/>
</dbReference>
<feature type="compositionally biased region" description="Basic and acidic residues" evidence="7">
    <location>
        <begin position="308"/>
        <end position="320"/>
    </location>
</feature>
<feature type="binding site" evidence="6">
    <location>
        <position position="420"/>
    </location>
    <ligand>
        <name>ATP</name>
        <dbReference type="ChEBI" id="CHEBI:30616"/>
    </ligand>
</feature>
<feature type="region of interest" description="Disordered" evidence="7">
    <location>
        <begin position="22"/>
        <end position="42"/>
    </location>
</feature>
<dbReference type="InterPro" id="IPR017441">
    <property type="entry name" value="Protein_kinase_ATP_BS"/>
</dbReference>
<dbReference type="Proteomes" id="UP000039865">
    <property type="component" value="Unassembled WGS sequence"/>
</dbReference>
<sequence>MNTHNNLIGLKATSSKALNSFRQQTSNAGRNSSSKSRSSKKLKLSHALKQAQSFQFYDDKQLAQQILNGDLDTLKLFSKVSVNWRTWVSKEHQMPLIHLVIQSRQSKSLEYLIEKGFNLDQKSSTREETPLHLSCRLNICEMVKILLQNGAIANVQDTEKLTPLHLAMKSECLDCIQQLVSYGASMKLRDHQHYSPMHYGIIYGQGSGLETLLQLGVDPKEEWKKRYYPIHLAAQRGSINKGQWIAQGYWLKLAILIISQGFQIQKISLHQVVKTNYFTQTLPMIWELCHVNIYYCINPKLEIGGTKDNESQLGEEKKTNSNDSMQNNGMKFTILNNKKGEKLVGMTLDDGSTVYVNLKKLMQNDKASQKQQKNTKVIDYKMNSDPMRISEHLTIGDRIGEGAHAQVFCGEYMGSKVAIKRFRNDDNHSHKAFLTEVDILMSFKGHPNIILFLGGFKQGPFSYIVTEFAKHLNLSSYIKKIKRQEKGNKQREILTLESKIRWALQIARGANYLHKQEPQILHRDFKAENILVISNDLVKICDFGPIDDNWQQTETIGTVPWMAPEFLSDKIFTHKSDIYSYGVLLWEIFTEDELYPELRPIQIHFQVIHNDLRPEMPKDINSDIKALIEICWHKLPGQRPEFDQIIKMLKQLKKEIKQSKIQNSQKKMKLKSPTVLNSSL</sequence>
<evidence type="ECO:0000256" key="2">
    <source>
        <dbReference type="ARBA" id="ARBA00022527"/>
    </source>
</evidence>
<keyword evidence="2" id="KW-0723">Serine/threonine-protein kinase</keyword>
<dbReference type="OMA" id="LKEPQIM"/>
<keyword evidence="5" id="KW-0040">ANK repeat</keyword>
<dbReference type="PROSITE" id="PS00107">
    <property type="entry name" value="PROTEIN_KINASE_ATP"/>
    <property type="match status" value="1"/>
</dbReference>
<feature type="region of interest" description="Disordered" evidence="7">
    <location>
        <begin position="660"/>
        <end position="680"/>
    </location>
</feature>
<dbReference type="CDD" id="cd13999">
    <property type="entry name" value="STKc_MAP3K-like"/>
    <property type="match status" value="1"/>
</dbReference>
<name>A0A078A3Y8_STYLE</name>
<feature type="repeat" description="ANK" evidence="5">
    <location>
        <begin position="159"/>
        <end position="191"/>
    </location>
</feature>
<dbReference type="Pfam" id="PF07714">
    <property type="entry name" value="PK_Tyr_Ser-Thr"/>
    <property type="match status" value="1"/>
</dbReference>
<keyword evidence="10" id="KW-1185">Reference proteome</keyword>
<dbReference type="InterPro" id="IPR001245">
    <property type="entry name" value="Ser-Thr/Tyr_kinase_cat_dom"/>
</dbReference>
<dbReference type="Gene3D" id="1.25.40.20">
    <property type="entry name" value="Ankyrin repeat-containing domain"/>
    <property type="match status" value="1"/>
</dbReference>
<dbReference type="InterPro" id="IPR051681">
    <property type="entry name" value="Ser/Thr_Kinases-Pseudokinases"/>
</dbReference>
<evidence type="ECO:0000256" key="4">
    <source>
        <dbReference type="ARBA" id="ARBA00022840"/>
    </source>
</evidence>
<dbReference type="InterPro" id="IPR000719">
    <property type="entry name" value="Prot_kinase_dom"/>
</dbReference>
<gene>
    <name evidence="9" type="primary">Contig6501.g6955</name>
    <name evidence="9" type="ORF">STYLEM_4464</name>
</gene>
<evidence type="ECO:0000313" key="9">
    <source>
        <dbReference type="EMBL" id="CDW75474.1"/>
    </source>
</evidence>
<dbReference type="InterPro" id="IPR011009">
    <property type="entry name" value="Kinase-like_dom_sf"/>
</dbReference>
<keyword evidence="9" id="KW-0808">Transferase</keyword>
<reference evidence="9 10" key="1">
    <citation type="submission" date="2014-06" db="EMBL/GenBank/DDBJ databases">
        <authorList>
            <person name="Swart Estienne"/>
        </authorList>
    </citation>
    <scope>NUCLEOTIDE SEQUENCE [LARGE SCALE GENOMIC DNA]</scope>
    <source>
        <strain evidence="9 10">130c</strain>
    </source>
</reference>
<dbReference type="SUPFAM" id="SSF56112">
    <property type="entry name" value="Protein kinase-like (PK-like)"/>
    <property type="match status" value="1"/>
</dbReference>